<dbReference type="AlphaFoldDB" id="A0A1F7GI71"/>
<evidence type="ECO:0000313" key="2">
    <source>
        <dbReference type="EMBL" id="OGK18698.1"/>
    </source>
</evidence>
<sequence>MITDSDARKLVKEFKKVFATKEDIKRLEKKQDSYQQENVDNFKTILEMLQEHMEKIDGSLDELKSNRIVLGNHEQRLQKVETKVFSTT</sequence>
<evidence type="ECO:0000256" key="1">
    <source>
        <dbReference type="SAM" id="Coils"/>
    </source>
</evidence>
<dbReference type="Proteomes" id="UP000177026">
    <property type="component" value="Unassembled WGS sequence"/>
</dbReference>
<evidence type="ECO:0000313" key="3">
    <source>
        <dbReference type="Proteomes" id="UP000177026"/>
    </source>
</evidence>
<accession>A0A1F7GI71</accession>
<reference evidence="2 3" key="1">
    <citation type="journal article" date="2016" name="Nat. Commun.">
        <title>Thousands of microbial genomes shed light on interconnected biogeochemical processes in an aquifer system.</title>
        <authorList>
            <person name="Anantharaman K."/>
            <person name="Brown C.T."/>
            <person name="Hug L.A."/>
            <person name="Sharon I."/>
            <person name="Castelle C.J."/>
            <person name="Probst A.J."/>
            <person name="Thomas B.C."/>
            <person name="Singh A."/>
            <person name="Wilkins M.J."/>
            <person name="Karaoz U."/>
            <person name="Brodie E.L."/>
            <person name="Williams K.H."/>
            <person name="Hubbard S.S."/>
            <person name="Banfield J.F."/>
        </authorList>
    </citation>
    <scope>NUCLEOTIDE SEQUENCE [LARGE SCALE GENOMIC DNA]</scope>
</reference>
<comment type="caution">
    <text evidence="2">The sequence shown here is derived from an EMBL/GenBank/DDBJ whole genome shotgun (WGS) entry which is preliminary data.</text>
</comment>
<dbReference type="EMBL" id="MFZI01000067">
    <property type="protein sequence ID" value="OGK18698.1"/>
    <property type="molecule type" value="Genomic_DNA"/>
</dbReference>
<keyword evidence="1" id="KW-0175">Coiled coil</keyword>
<protein>
    <submittedName>
        <fullName evidence="2">Uncharacterized protein</fullName>
    </submittedName>
</protein>
<feature type="coiled-coil region" evidence="1">
    <location>
        <begin position="17"/>
        <end position="66"/>
    </location>
</feature>
<organism evidence="2 3">
    <name type="scientific">Candidatus Roizmanbacteria bacterium RIFCSPHIGHO2_01_FULL_39_8</name>
    <dbReference type="NCBI Taxonomy" id="1802033"/>
    <lineage>
        <taxon>Bacteria</taxon>
        <taxon>Candidatus Roizmaniibacteriota</taxon>
    </lineage>
</organism>
<name>A0A1F7GI71_9BACT</name>
<proteinExistence type="predicted"/>
<gene>
    <name evidence="2" type="ORF">A2866_00555</name>
</gene>